<dbReference type="PROSITE" id="PS50104">
    <property type="entry name" value="TIR"/>
    <property type="match status" value="1"/>
</dbReference>
<keyword evidence="1" id="KW-1133">Transmembrane helix</keyword>
<evidence type="ECO:0000256" key="1">
    <source>
        <dbReference type="SAM" id="Phobius"/>
    </source>
</evidence>
<name>A0ABT8TMY3_9GAMM</name>
<proteinExistence type="predicted"/>
<evidence type="ECO:0000259" key="2">
    <source>
        <dbReference type="PROSITE" id="PS50104"/>
    </source>
</evidence>
<comment type="caution">
    <text evidence="3">The sequence shown here is derived from an EMBL/GenBank/DDBJ whole genome shotgun (WGS) entry which is preliminary data.</text>
</comment>
<reference evidence="3" key="1">
    <citation type="submission" date="2023-07" db="EMBL/GenBank/DDBJ databases">
        <title>Gilvimarinus algae sp. nov., isolated from the surface of Kelp.</title>
        <authorList>
            <person name="Sun Y.Y."/>
            <person name="Gong Y."/>
            <person name="Du Z.J."/>
        </authorList>
    </citation>
    <scope>NUCLEOTIDE SEQUENCE</scope>
    <source>
        <strain evidence="3">SDUM040014</strain>
    </source>
</reference>
<evidence type="ECO:0000313" key="4">
    <source>
        <dbReference type="Proteomes" id="UP001168380"/>
    </source>
</evidence>
<dbReference type="Proteomes" id="UP001168380">
    <property type="component" value="Unassembled WGS sequence"/>
</dbReference>
<dbReference type="InterPro" id="IPR035897">
    <property type="entry name" value="Toll_tir_struct_dom_sf"/>
</dbReference>
<feature type="transmembrane region" description="Helical" evidence="1">
    <location>
        <begin position="203"/>
        <end position="224"/>
    </location>
</feature>
<feature type="transmembrane region" description="Helical" evidence="1">
    <location>
        <begin position="174"/>
        <end position="197"/>
    </location>
</feature>
<accession>A0ABT8TMY3</accession>
<keyword evidence="3" id="KW-0675">Receptor</keyword>
<gene>
    <name evidence="3" type="ORF">QWI16_16360</name>
</gene>
<dbReference type="SMART" id="SM00255">
    <property type="entry name" value="TIR"/>
    <property type="match status" value="1"/>
</dbReference>
<keyword evidence="1" id="KW-0472">Membrane</keyword>
<keyword evidence="1" id="KW-0812">Transmembrane</keyword>
<dbReference type="InterPro" id="IPR000157">
    <property type="entry name" value="TIR_dom"/>
</dbReference>
<dbReference type="EMBL" id="JAULRT010000062">
    <property type="protein sequence ID" value="MDO3383757.1"/>
    <property type="molecule type" value="Genomic_DNA"/>
</dbReference>
<evidence type="ECO:0000313" key="3">
    <source>
        <dbReference type="EMBL" id="MDO3383757.1"/>
    </source>
</evidence>
<dbReference type="RefSeq" id="WP_302714745.1">
    <property type="nucleotide sequence ID" value="NZ_JAULRT010000062.1"/>
</dbReference>
<dbReference type="Gene3D" id="3.40.50.10140">
    <property type="entry name" value="Toll/interleukin-1 receptor homology (TIR) domain"/>
    <property type="match status" value="1"/>
</dbReference>
<organism evidence="3 4">
    <name type="scientific">Gilvimarinus algae</name>
    <dbReference type="NCBI Taxonomy" id="3058037"/>
    <lineage>
        <taxon>Bacteria</taxon>
        <taxon>Pseudomonadati</taxon>
        <taxon>Pseudomonadota</taxon>
        <taxon>Gammaproteobacteria</taxon>
        <taxon>Cellvibrionales</taxon>
        <taxon>Cellvibrionaceae</taxon>
        <taxon>Gilvimarinus</taxon>
    </lineage>
</organism>
<sequence length="255" mass="29083">MKVFISHTSEDAQIAKNIRNYLAHRDIDVFDDKTDISMGSNLASSINEAISSSDAVLFVISKNTEKSRWVHQEMSLALNNKLKGKEVKLIPIVVEKNSEIPFFLKDYLYLDISKGQDFESGMSKIVQSLASDKKTSIQQDLETKVENIEIEKKLLMLKSLEHEEHKKFRSRQMFFITMIATLISSIAASVGLLGWVAKIEYSNFEWVLAFLVGAVASMLGSLLYMRKEQPHKDEVLKKIEEIHATLKDMEARHDK</sequence>
<keyword evidence="4" id="KW-1185">Reference proteome</keyword>
<dbReference type="SUPFAM" id="SSF52200">
    <property type="entry name" value="Toll/Interleukin receptor TIR domain"/>
    <property type="match status" value="1"/>
</dbReference>
<dbReference type="Pfam" id="PF13676">
    <property type="entry name" value="TIR_2"/>
    <property type="match status" value="1"/>
</dbReference>
<protein>
    <submittedName>
        <fullName evidence="3">Toll/interleukin-1 receptor domain-containing protein</fullName>
    </submittedName>
</protein>
<feature type="domain" description="TIR" evidence="2">
    <location>
        <begin position="1"/>
        <end position="133"/>
    </location>
</feature>